<dbReference type="Proteomes" id="UP001054945">
    <property type="component" value="Unassembled WGS sequence"/>
</dbReference>
<sequence length="146" mass="16341">MTHCIHPSRTQNTRHTNNTEQLLGLTFPLIKPILQWLLCTPGGPITTIHLPMFHPFGSLLISLNRGTSSSKHTCYMKPLHQKIPVAPPSPSFLSSAIPLISDGCFWSPHLLIPLNREGVVSPDFHLPFHPPPTPNREPQRGWIDLI</sequence>
<protein>
    <submittedName>
        <fullName evidence="1">Uncharacterized protein</fullName>
    </submittedName>
</protein>
<evidence type="ECO:0000313" key="2">
    <source>
        <dbReference type="Proteomes" id="UP001054945"/>
    </source>
</evidence>
<gene>
    <name evidence="1" type="ORF">CEXT_444151</name>
</gene>
<dbReference type="EMBL" id="BPLR01021592">
    <property type="protein sequence ID" value="GIX91571.1"/>
    <property type="molecule type" value="Genomic_DNA"/>
</dbReference>
<keyword evidence="2" id="KW-1185">Reference proteome</keyword>
<name>A0AAV4P7A6_CAEEX</name>
<dbReference type="AlphaFoldDB" id="A0AAV4P7A6"/>
<accession>A0AAV4P7A6</accession>
<proteinExistence type="predicted"/>
<reference evidence="1 2" key="1">
    <citation type="submission" date="2021-06" db="EMBL/GenBank/DDBJ databases">
        <title>Caerostris extrusa draft genome.</title>
        <authorList>
            <person name="Kono N."/>
            <person name="Arakawa K."/>
        </authorList>
    </citation>
    <scope>NUCLEOTIDE SEQUENCE [LARGE SCALE GENOMIC DNA]</scope>
</reference>
<comment type="caution">
    <text evidence="1">The sequence shown here is derived from an EMBL/GenBank/DDBJ whole genome shotgun (WGS) entry which is preliminary data.</text>
</comment>
<evidence type="ECO:0000313" key="1">
    <source>
        <dbReference type="EMBL" id="GIX91571.1"/>
    </source>
</evidence>
<organism evidence="1 2">
    <name type="scientific">Caerostris extrusa</name>
    <name type="common">Bark spider</name>
    <name type="synonym">Caerostris bankana</name>
    <dbReference type="NCBI Taxonomy" id="172846"/>
    <lineage>
        <taxon>Eukaryota</taxon>
        <taxon>Metazoa</taxon>
        <taxon>Ecdysozoa</taxon>
        <taxon>Arthropoda</taxon>
        <taxon>Chelicerata</taxon>
        <taxon>Arachnida</taxon>
        <taxon>Araneae</taxon>
        <taxon>Araneomorphae</taxon>
        <taxon>Entelegynae</taxon>
        <taxon>Araneoidea</taxon>
        <taxon>Araneidae</taxon>
        <taxon>Caerostris</taxon>
    </lineage>
</organism>